<dbReference type="HOGENOM" id="CLU_2516249_0_0_1"/>
<protein>
    <submittedName>
        <fullName evidence="2">Uncharacterized protein</fullName>
    </submittedName>
</protein>
<evidence type="ECO:0000256" key="1">
    <source>
        <dbReference type="SAM" id="MobiDB-lite"/>
    </source>
</evidence>
<dbReference type="AlphaFoldDB" id="J3LCI2"/>
<reference evidence="2" key="1">
    <citation type="submission" date="2013-04" db="UniProtKB">
        <authorList>
            <consortium name="EnsemblPlants"/>
        </authorList>
    </citation>
    <scope>IDENTIFICATION</scope>
</reference>
<keyword evidence="3" id="KW-1185">Reference proteome</keyword>
<accession>J3LCI2</accession>
<dbReference type="EnsemblPlants" id="OB02G23490.1">
    <property type="protein sequence ID" value="OB02G23490.1"/>
    <property type="gene ID" value="OB02G23490"/>
</dbReference>
<dbReference type="Proteomes" id="UP000006038">
    <property type="component" value="Unassembled WGS sequence"/>
</dbReference>
<organism evidence="2">
    <name type="scientific">Oryza brachyantha</name>
    <name type="common">malo sina</name>
    <dbReference type="NCBI Taxonomy" id="4533"/>
    <lineage>
        <taxon>Eukaryota</taxon>
        <taxon>Viridiplantae</taxon>
        <taxon>Streptophyta</taxon>
        <taxon>Embryophyta</taxon>
        <taxon>Tracheophyta</taxon>
        <taxon>Spermatophyta</taxon>
        <taxon>Magnoliopsida</taxon>
        <taxon>Liliopsida</taxon>
        <taxon>Poales</taxon>
        <taxon>Poaceae</taxon>
        <taxon>BOP clade</taxon>
        <taxon>Oryzoideae</taxon>
        <taxon>Oryzeae</taxon>
        <taxon>Oryzinae</taxon>
        <taxon>Oryza</taxon>
    </lineage>
</organism>
<sequence length="85" mass="9667">MSPPSIHELSSTSLPTVPPQPLRETSPSTATDEFPIIYYHTSHFLMSVCVLKDEPILNLDPIISLSISDLWRNSLLRKLYMLEEL</sequence>
<dbReference type="Gramene" id="OB02G23490.1">
    <property type="protein sequence ID" value="OB02G23490.1"/>
    <property type="gene ID" value="OB02G23490"/>
</dbReference>
<name>J3LCI2_ORYBR</name>
<evidence type="ECO:0000313" key="3">
    <source>
        <dbReference type="Proteomes" id="UP000006038"/>
    </source>
</evidence>
<feature type="region of interest" description="Disordered" evidence="1">
    <location>
        <begin position="1"/>
        <end position="28"/>
    </location>
</feature>
<evidence type="ECO:0000313" key="2">
    <source>
        <dbReference type="EnsemblPlants" id="OB02G23490.1"/>
    </source>
</evidence>
<proteinExistence type="predicted"/>